<dbReference type="InterPro" id="IPR002155">
    <property type="entry name" value="Thiolase"/>
</dbReference>
<organism evidence="9 10">
    <name type="scientific">Polyangium fumosum</name>
    <dbReference type="NCBI Taxonomy" id="889272"/>
    <lineage>
        <taxon>Bacteria</taxon>
        <taxon>Pseudomonadati</taxon>
        <taxon>Myxococcota</taxon>
        <taxon>Polyangia</taxon>
        <taxon>Polyangiales</taxon>
        <taxon>Polyangiaceae</taxon>
        <taxon>Polyangium</taxon>
    </lineage>
</organism>
<dbReference type="GO" id="GO:0006635">
    <property type="term" value="P:fatty acid beta-oxidation"/>
    <property type="evidence" value="ECO:0007669"/>
    <property type="project" value="TreeGrafter"/>
</dbReference>
<evidence type="ECO:0000256" key="1">
    <source>
        <dbReference type="ARBA" id="ARBA00010982"/>
    </source>
</evidence>
<keyword evidence="6" id="KW-1133">Transmembrane helix</keyword>
<dbReference type="PANTHER" id="PTHR18919:SF107">
    <property type="entry name" value="ACETYL-COA ACETYLTRANSFERASE, CYTOSOLIC"/>
    <property type="match status" value="1"/>
</dbReference>
<comment type="similarity">
    <text evidence="1 4">Belongs to the thiolase-like superfamily. Thiolase family.</text>
</comment>
<dbReference type="Gene3D" id="3.40.47.10">
    <property type="match status" value="1"/>
</dbReference>
<dbReference type="EMBL" id="SSMQ01000167">
    <property type="protein sequence ID" value="TKC89019.1"/>
    <property type="molecule type" value="Genomic_DNA"/>
</dbReference>
<evidence type="ECO:0000313" key="9">
    <source>
        <dbReference type="EMBL" id="TKC89019.1"/>
    </source>
</evidence>
<name>A0A4U1I6L6_9BACT</name>
<dbReference type="InterPro" id="IPR020616">
    <property type="entry name" value="Thiolase_N"/>
</dbReference>
<keyword evidence="10" id="KW-1185">Reference proteome</keyword>
<evidence type="ECO:0000313" key="10">
    <source>
        <dbReference type="Proteomes" id="UP000309215"/>
    </source>
</evidence>
<dbReference type="InterPro" id="IPR016039">
    <property type="entry name" value="Thiolase-like"/>
</dbReference>
<dbReference type="Pfam" id="PF00108">
    <property type="entry name" value="Thiolase_N"/>
    <property type="match status" value="1"/>
</dbReference>
<keyword evidence="6" id="KW-0812">Transmembrane</keyword>
<feature type="domain" description="Thiolase N-terminal" evidence="7">
    <location>
        <begin position="62"/>
        <end position="327"/>
    </location>
</feature>
<comment type="caution">
    <text evidence="9">The sequence shown here is derived from an EMBL/GenBank/DDBJ whole genome shotgun (WGS) entry which is preliminary data.</text>
</comment>
<evidence type="ECO:0000259" key="8">
    <source>
        <dbReference type="Pfam" id="PF02803"/>
    </source>
</evidence>
<dbReference type="AlphaFoldDB" id="A0A4U1I6L6"/>
<feature type="region of interest" description="Disordered" evidence="5">
    <location>
        <begin position="1"/>
        <end position="36"/>
    </location>
</feature>
<gene>
    <name evidence="9" type="ORF">E8A74_51435</name>
</gene>
<dbReference type="CDD" id="cd00751">
    <property type="entry name" value="thiolase"/>
    <property type="match status" value="1"/>
</dbReference>
<evidence type="ECO:0000256" key="5">
    <source>
        <dbReference type="SAM" id="MobiDB-lite"/>
    </source>
</evidence>
<feature type="transmembrane region" description="Helical" evidence="6">
    <location>
        <begin position="440"/>
        <end position="457"/>
    </location>
</feature>
<reference evidence="9 10" key="1">
    <citation type="submission" date="2019-04" db="EMBL/GenBank/DDBJ databases">
        <authorList>
            <person name="Li Y."/>
            <person name="Wang J."/>
        </authorList>
    </citation>
    <scope>NUCLEOTIDE SEQUENCE [LARGE SCALE GENOMIC DNA]</scope>
    <source>
        <strain evidence="9 10">DSM 14668</strain>
    </source>
</reference>
<dbReference type="SUPFAM" id="SSF53901">
    <property type="entry name" value="Thiolase-like"/>
    <property type="match status" value="1"/>
</dbReference>
<dbReference type="Proteomes" id="UP000309215">
    <property type="component" value="Unassembled WGS sequence"/>
</dbReference>
<dbReference type="Pfam" id="PF02803">
    <property type="entry name" value="Thiolase_C"/>
    <property type="match status" value="1"/>
</dbReference>
<keyword evidence="6" id="KW-0472">Membrane</keyword>
<dbReference type="NCBIfam" id="TIGR01930">
    <property type="entry name" value="AcCoA-C-Actrans"/>
    <property type="match status" value="1"/>
</dbReference>
<feature type="domain" description="Thiolase C-terminal" evidence="8">
    <location>
        <begin position="335"/>
        <end position="458"/>
    </location>
</feature>
<dbReference type="PROSITE" id="PS00099">
    <property type="entry name" value="THIOLASE_3"/>
    <property type="match status" value="1"/>
</dbReference>
<dbReference type="OrthoDB" id="5482134at2"/>
<evidence type="ECO:0000256" key="4">
    <source>
        <dbReference type="RuleBase" id="RU003557"/>
    </source>
</evidence>
<sequence>MQGDGRPRHRHEELHPERPACTGGVPPRMRSERSMSKETSIVILDGGRRTPRADILVDNKAPGLFSRFSTTQLGGMAIKATLGHTKIDPGLVGHVVMGMAQHSHRDSIYGAQGMRWRGGLGKDVPALTVARICGSGAEAICVGAEILLAGLRNDEERPFTVVGGAESMQYPFCLYDYRGKKVGAATQKYGPIEAKGLPAGTHLQDMLLMSLYDPSAKMAMANTAEELGRRYGIQREEADAFAYRSHKNAKAARDAGHFDEEIEPVALPADDGGDPTVLKYDTHILEDPSPAKMGRLPPAFEAGGIITAGNASAVVDGAAAMLIGKESDAERHGARPLARIAGMGVAACDPQIMGWGPVPAVKKALAKAGITGKDVDIVEINEAFAPQAIACVRDFEKMGIDPERVNPMGNAIALGHPLGATGAILTLTCAYALRRTKKRYGIVTMCIGGGQGIALVLESMG</sequence>
<keyword evidence="3 4" id="KW-0012">Acyltransferase</keyword>
<dbReference type="GO" id="GO:0003985">
    <property type="term" value="F:acetyl-CoA C-acetyltransferase activity"/>
    <property type="evidence" value="ECO:0007669"/>
    <property type="project" value="TreeGrafter"/>
</dbReference>
<evidence type="ECO:0000256" key="2">
    <source>
        <dbReference type="ARBA" id="ARBA00022679"/>
    </source>
</evidence>
<proteinExistence type="inferred from homology"/>
<evidence type="ECO:0000256" key="6">
    <source>
        <dbReference type="SAM" id="Phobius"/>
    </source>
</evidence>
<evidence type="ECO:0000259" key="7">
    <source>
        <dbReference type="Pfam" id="PF00108"/>
    </source>
</evidence>
<keyword evidence="2 4" id="KW-0808">Transferase</keyword>
<accession>A0A4U1I6L6</accession>
<protein>
    <submittedName>
        <fullName evidence="9">Thiolase family protein</fullName>
    </submittedName>
</protein>
<dbReference type="InterPro" id="IPR020617">
    <property type="entry name" value="Thiolase_C"/>
</dbReference>
<evidence type="ECO:0000256" key="3">
    <source>
        <dbReference type="ARBA" id="ARBA00023315"/>
    </source>
</evidence>
<feature type="transmembrane region" description="Helical" evidence="6">
    <location>
        <begin position="414"/>
        <end position="433"/>
    </location>
</feature>
<dbReference type="InterPro" id="IPR020610">
    <property type="entry name" value="Thiolase_AS"/>
</dbReference>
<dbReference type="PANTHER" id="PTHR18919">
    <property type="entry name" value="ACETYL-COA C-ACYLTRANSFERASE"/>
    <property type="match status" value="1"/>
</dbReference>